<name>A0ABW0LRX7_9BACL</name>
<dbReference type="Gene3D" id="3.20.20.100">
    <property type="entry name" value="NADP-dependent oxidoreductase domain"/>
    <property type="match status" value="1"/>
</dbReference>
<gene>
    <name evidence="3" type="ORF">ACFPPD_07260</name>
</gene>
<feature type="domain" description="NADP-dependent oxidoreductase" evidence="2">
    <location>
        <begin position="25"/>
        <end position="304"/>
    </location>
</feature>
<dbReference type="InterPro" id="IPR020471">
    <property type="entry name" value="AKR"/>
</dbReference>
<evidence type="ECO:0000313" key="3">
    <source>
        <dbReference type="EMBL" id="MFC5468514.1"/>
    </source>
</evidence>
<dbReference type="PRINTS" id="PR00069">
    <property type="entry name" value="ALDKETRDTASE"/>
</dbReference>
<dbReference type="RefSeq" id="WP_209750032.1">
    <property type="nucleotide sequence ID" value="NZ_JBHSMH010000015.1"/>
</dbReference>
<organism evidence="3 4">
    <name type="scientific">Cohnella suwonensis</name>
    <dbReference type="NCBI Taxonomy" id="696072"/>
    <lineage>
        <taxon>Bacteria</taxon>
        <taxon>Bacillati</taxon>
        <taxon>Bacillota</taxon>
        <taxon>Bacilli</taxon>
        <taxon>Bacillales</taxon>
        <taxon>Paenibacillaceae</taxon>
        <taxon>Cohnella</taxon>
    </lineage>
</organism>
<sequence>MKYIRIQGVDKKISRLFMGTGDLRKLEEPQRQMLDAYIQAGGNAFDTAHQYRGKELVLGQWLAETKLRDRLVILTKGAHHDDGSPGPRVNPQAIRKDLTESLERLGTDYVDLYALHRDDPTVAVGPIMEELNEHLQAKKIRAIGASNWSHRRIQEANDYAAARNLTGFSFSSPNLSLAKPLEARWAGAISADEQACEWHAKTQMPLLAWSAQAGGFFSGNFTPDDRSDEEMVRVYYSDDNWERHRRAAKLAEEKGVTAIQIALSYVLYQRFPTCAIIGPRNPEEFHSSIRSMNLELTPAEVDWLDLRREAVG</sequence>
<dbReference type="SUPFAM" id="SSF51430">
    <property type="entry name" value="NAD(P)-linked oxidoreductase"/>
    <property type="match status" value="1"/>
</dbReference>
<evidence type="ECO:0000259" key="2">
    <source>
        <dbReference type="Pfam" id="PF00248"/>
    </source>
</evidence>
<dbReference type="EMBL" id="JBHSMH010000015">
    <property type="protein sequence ID" value="MFC5468514.1"/>
    <property type="molecule type" value="Genomic_DNA"/>
</dbReference>
<dbReference type="InterPro" id="IPR050523">
    <property type="entry name" value="AKR_Detox_Biosynth"/>
</dbReference>
<dbReference type="PANTHER" id="PTHR43364:SF4">
    <property type="entry name" value="NAD(P)-LINKED OXIDOREDUCTASE SUPERFAMILY PROTEIN"/>
    <property type="match status" value="1"/>
</dbReference>
<evidence type="ECO:0000313" key="4">
    <source>
        <dbReference type="Proteomes" id="UP001596105"/>
    </source>
</evidence>
<keyword evidence="4" id="KW-1185">Reference proteome</keyword>
<dbReference type="InterPro" id="IPR023210">
    <property type="entry name" value="NADP_OxRdtase_dom"/>
</dbReference>
<comment type="caution">
    <text evidence="3">The sequence shown here is derived from an EMBL/GenBank/DDBJ whole genome shotgun (WGS) entry which is preliminary data.</text>
</comment>
<dbReference type="Pfam" id="PF00248">
    <property type="entry name" value="Aldo_ket_red"/>
    <property type="match status" value="1"/>
</dbReference>
<proteinExistence type="predicted"/>
<protein>
    <submittedName>
        <fullName evidence="3">Aldo/keto reductase</fullName>
    </submittedName>
</protein>
<keyword evidence="1" id="KW-0560">Oxidoreductase</keyword>
<dbReference type="CDD" id="cd19082">
    <property type="entry name" value="AKR_AKR10A1_2"/>
    <property type="match status" value="1"/>
</dbReference>
<dbReference type="PANTHER" id="PTHR43364">
    <property type="entry name" value="NADH-SPECIFIC METHYLGLYOXAL REDUCTASE-RELATED"/>
    <property type="match status" value="1"/>
</dbReference>
<reference evidence="4" key="1">
    <citation type="journal article" date="2019" name="Int. J. Syst. Evol. Microbiol.">
        <title>The Global Catalogue of Microorganisms (GCM) 10K type strain sequencing project: providing services to taxonomists for standard genome sequencing and annotation.</title>
        <authorList>
            <consortium name="The Broad Institute Genomics Platform"/>
            <consortium name="The Broad Institute Genome Sequencing Center for Infectious Disease"/>
            <person name="Wu L."/>
            <person name="Ma J."/>
        </authorList>
    </citation>
    <scope>NUCLEOTIDE SEQUENCE [LARGE SCALE GENOMIC DNA]</scope>
    <source>
        <strain evidence="4">CCUG 57113</strain>
    </source>
</reference>
<dbReference type="InterPro" id="IPR036812">
    <property type="entry name" value="NAD(P)_OxRdtase_dom_sf"/>
</dbReference>
<evidence type="ECO:0000256" key="1">
    <source>
        <dbReference type="ARBA" id="ARBA00023002"/>
    </source>
</evidence>
<dbReference type="Proteomes" id="UP001596105">
    <property type="component" value="Unassembled WGS sequence"/>
</dbReference>
<accession>A0ABW0LRX7</accession>